<feature type="transmembrane region" description="Helical" evidence="1">
    <location>
        <begin position="74"/>
        <end position="94"/>
    </location>
</feature>
<keyword evidence="3" id="KW-1185">Reference proteome</keyword>
<feature type="transmembrane region" description="Helical" evidence="1">
    <location>
        <begin position="40"/>
        <end position="62"/>
    </location>
</feature>
<reference evidence="2 3" key="1">
    <citation type="journal article" date="2019" name="Int. J. Syst. Evol. Microbiol.">
        <title>The Global Catalogue of Microorganisms (GCM) 10K type strain sequencing project: providing services to taxonomists for standard genome sequencing and annotation.</title>
        <authorList>
            <consortium name="The Broad Institute Genomics Platform"/>
            <consortium name="The Broad Institute Genome Sequencing Center for Infectious Disease"/>
            <person name="Wu L."/>
            <person name="Ma J."/>
        </authorList>
    </citation>
    <scope>NUCLEOTIDE SEQUENCE [LARGE SCALE GENOMIC DNA]</scope>
    <source>
        <strain evidence="2 3">JCM 14735</strain>
    </source>
</reference>
<gene>
    <name evidence="2" type="ORF">GCM10009767_07240</name>
</gene>
<accession>A0ABN2K9I9</accession>
<evidence type="ECO:0000313" key="3">
    <source>
        <dbReference type="Proteomes" id="UP001501204"/>
    </source>
</evidence>
<feature type="transmembrane region" description="Helical" evidence="1">
    <location>
        <begin position="168"/>
        <end position="193"/>
    </location>
</feature>
<dbReference type="Proteomes" id="UP001501204">
    <property type="component" value="Unassembled WGS sequence"/>
</dbReference>
<dbReference type="EMBL" id="BAAAOA010000009">
    <property type="protein sequence ID" value="GAA1750886.1"/>
    <property type="molecule type" value="Genomic_DNA"/>
</dbReference>
<keyword evidence="1" id="KW-0472">Membrane</keyword>
<name>A0ABN2K9I9_9MICC</name>
<sequence>MTKRFLPRWVLATTTGETLGFAVPAATGTVMAMVAAPPGVVYVAMIIAGAVEGALLGLGQWWGFGPTRPVPGRAWVGATAAGAALAWSIGMLPSTLGGLDPGSPRVIVAAALGGLVLLASIPVLQWLVLRRVLRPSWWWIPVNMGAWSVGLLWTLAPSPLVDERTPTAVLFGVYLLAGALMAATVAVLTGLAAGRITHTLTHDHAHSPAAPIS</sequence>
<proteinExistence type="predicted"/>
<keyword evidence="1" id="KW-0812">Transmembrane</keyword>
<feature type="transmembrane region" description="Helical" evidence="1">
    <location>
        <begin position="136"/>
        <end position="156"/>
    </location>
</feature>
<feature type="transmembrane region" description="Helical" evidence="1">
    <location>
        <begin position="106"/>
        <end position="129"/>
    </location>
</feature>
<comment type="caution">
    <text evidence="2">The sequence shown here is derived from an EMBL/GenBank/DDBJ whole genome shotgun (WGS) entry which is preliminary data.</text>
</comment>
<keyword evidence="1" id="KW-1133">Transmembrane helix</keyword>
<evidence type="ECO:0000256" key="1">
    <source>
        <dbReference type="SAM" id="Phobius"/>
    </source>
</evidence>
<evidence type="ECO:0000313" key="2">
    <source>
        <dbReference type="EMBL" id="GAA1750886.1"/>
    </source>
</evidence>
<organism evidence="2 3">
    <name type="scientific">Kocuria aegyptia</name>
    <dbReference type="NCBI Taxonomy" id="330943"/>
    <lineage>
        <taxon>Bacteria</taxon>
        <taxon>Bacillati</taxon>
        <taxon>Actinomycetota</taxon>
        <taxon>Actinomycetes</taxon>
        <taxon>Micrococcales</taxon>
        <taxon>Micrococcaceae</taxon>
        <taxon>Kocuria</taxon>
    </lineage>
</organism>
<feature type="transmembrane region" description="Helical" evidence="1">
    <location>
        <begin position="9"/>
        <end position="34"/>
    </location>
</feature>
<protein>
    <submittedName>
        <fullName evidence="2">Uncharacterized protein</fullName>
    </submittedName>
</protein>